<accession>A0A5J5HU84</accession>
<dbReference type="AlphaFoldDB" id="A0A5J5HU84"/>
<gene>
    <name evidence="1" type="ORF">F4V44_11995</name>
</gene>
<sequence>MTNSNEVSNKKELTREQSEELLHVLKARFEKNMHRHKELEWAKVQARLEVNLEKLWSLNEMEKTGGEPDVIEYDEKKDEYIFCDFSAETPKGRRSVCYDREALESRKKHKPETSAMDMAAEIGIDMLTEEQYRELQKIENFDKKTSSWVQTPSDIRELGGALFCDYRFGHVFVYHNGADSYYSVRGFRGSLRV</sequence>
<keyword evidence="2" id="KW-1185">Reference proteome</keyword>
<name>A0A5J5HU84_9BACI</name>
<protein>
    <submittedName>
        <fullName evidence="1">DUF4256 domain-containing protein</fullName>
    </submittedName>
</protein>
<comment type="caution">
    <text evidence="1">The sequence shown here is derived from an EMBL/GenBank/DDBJ whole genome shotgun (WGS) entry which is preliminary data.</text>
</comment>
<evidence type="ECO:0000313" key="2">
    <source>
        <dbReference type="Proteomes" id="UP000326671"/>
    </source>
</evidence>
<proteinExistence type="predicted"/>
<dbReference type="OrthoDB" id="8442276at2"/>
<reference evidence="1 2" key="1">
    <citation type="submission" date="2019-09" db="EMBL/GenBank/DDBJ databases">
        <title>Whole genome sequences of isolates from the Mars Exploration Rovers.</title>
        <authorList>
            <person name="Seuylemezian A."/>
            <person name="Vaishampayan P."/>
        </authorList>
    </citation>
    <scope>NUCLEOTIDE SEQUENCE [LARGE SCALE GENOMIC DNA]</scope>
    <source>
        <strain evidence="1 2">MER_TA_151</strain>
    </source>
</reference>
<dbReference type="Pfam" id="PF14066">
    <property type="entry name" value="DUF4256"/>
    <property type="match status" value="1"/>
</dbReference>
<evidence type="ECO:0000313" key="1">
    <source>
        <dbReference type="EMBL" id="KAA9023855.1"/>
    </source>
</evidence>
<dbReference type="RefSeq" id="WP_150440255.1">
    <property type="nucleotide sequence ID" value="NZ_VYKL01000018.1"/>
</dbReference>
<dbReference type="InterPro" id="IPR025352">
    <property type="entry name" value="DUF4256"/>
</dbReference>
<dbReference type="EMBL" id="VYKL01000018">
    <property type="protein sequence ID" value="KAA9023855.1"/>
    <property type="molecule type" value="Genomic_DNA"/>
</dbReference>
<dbReference type="Proteomes" id="UP000326671">
    <property type="component" value="Unassembled WGS sequence"/>
</dbReference>
<organism evidence="1 2">
    <name type="scientific">Niallia endozanthoxylica</name>
    <dbReference type="NCBI Taxonomy" id="2036016"/>
    <lineage>
        <taxon>Bacteria</taxon>
        <taxon>Bacillati</taxon>
        <taxon>Bacillota</taxon>
        <taxon>Bacilli</taxon>
        <taxon>Bacillales</taxon>
        <taxon>Bacillaceae</taxon>
        <taxon>Niallia</taxon>
    </lineage>
</organism>